<gene>
    <name evidence="2" type="ORF">UCRPA7_7529</name>
</gene>
<dbReference type="NCBIfam" id="TIGR02452">
    <property type="entry name" value="TIGR02452 family protein"/>
    <property type="match status" value="1"/>
</dbReference>
<dbReference type="RefSeq" id="XP_007918249.1">
    <property type="nucleotide sequence ID" value="XM_007920058.1"/>
</dbReference>
<dbReference type="AlphaFoldDB" id="R8BCD1"/>
<sequence>MRSVDISLRVTDTLQAAHELSISAVGAASHRARVAILNMASPLRPGGGVLSGASSQEEWLCTRTTLYPSLREEFYRLPEVGGVYTPDVLVFRSWDSAASELDKKDRFYVDVITAAMLRFPDIEGEGGEAGYAEQKDRDLVISKMRAVLRIVRSKGVDKVVLGAWGCGAYGNPVREIARAWRRVLLGARSRRDPVVKRKGLIDEGWDGLEVVFAIKDSRMAEHFAKEFGDGIVVEQSRIPSADESSIDGEEDGIECA</sequence>
<dbReference type="GeneID" id="19328296"/>
<dbReference type="Pfam" id="PF10021">
    <property type="entry name" value="PARG_cat_microb"/>
    <property type="match status" value="1"/>
</dbReference>
<dbReference type="HOGENOM" id="CLU_024412_0_0_1"/>
<dbReference type="KEGG" id="tmn:UCRPA7_7529"/>
<dbReference type="InterPro" id="IPR043472">
    <property type="entry name" value="Macro_dom-like"/>
</dbReference>
<accession>R8BCD1</accession>
<protein>
    <submittedName>
        <fullName evidence="2">Putative tigr02452 family protein</fullName>
    </submittedName>
</protein>
<dbReference type="eggNOG" id="ENOG502S35J">
    <property type="taxonomic scope" value="Eukaryota"/>
</dbReference>
<dbReference type="Gene3D" id="3.40.220.10">
    <property type="entry name" value="Leucine Aminopeptidase, subunit E, domain 1"/>
    <property type="match status" value="1"/>
</dbReference>
<evidence type="ECO:0000313" key="2">
    <source>
        <dbReference type="EMBL" id="EON96958.1"/>
    </source>
</evidence>
<dbReference type="EMBL" id="KB933306">
    <property type="protein sequence ID" value="EON96958.1"/>
    <property type="molecule type" value="Genomic_DNA"/>
</dbReference>
<proteinExistence type="predicted"/>
<dbReference type="PANTHER" id="PTHR35596">
    <property type="entry name" value="DUF2263 DOMAIN-CONTAINING PROTEIN"/>
    <property type="match status" value="1"/>
</dbReference>
<organism evidence="2 3">
    <name type="scientific">Phaeoacremonium minimum (strain UCR-PA7)</name>
    <name type="common">Esca disease fungus</name>
    <name type="synonym">Togninia minima</name>
    <dbReference type="NCBI Taxonomy" id="1286976"/>
    <lineage>
        <taxon>Eukaryota</taxon>
        <taxon>Fungi</taxon>
        <taxon>Dikarya</taxon>
        <taxon>Ascomycota</taxon>
        <taxon>Pezizomycotina</taxon>
        <taxon>Sordariomycetes</taxon>
        <taxon>Sordariomycetidae</taxon>
        <taxon>Togniniales</taxon>
        <taxon>Togniniaceae</taxon>
        <taxon>Phaeoacremonium</taxon>
    </lineage>
</organism>
<evidence type="ECO:0000259" key="1">
    <source>
        <dbReference type="Pfam" id="PF10021"/>
    </source>
</evidence>
<dbReference type="SUPFAM" id="SSF52949">
    <property type="entry name" value="Macro domain-like"/>
    <property type="match status" value="1"/>
</dbReference>
<dbReference type="InterPro" id="IPR019261">
    <property type="entry name" value="PARG_cat_microbial"/>
</dbReference>
<name>R8BCD1_PHAM7</name>
<dbReference type="PANTHER" id="PTHR35596:SF1">
    <property type="entry name" value="MICROBIAL-TYPE PARG CATALYTIC DOMAIN-CONTAINING PROTEIN"/>
    <property type="match status" value="1"/>
</dbReference>
<dbReference type="Proteomes" id="UP000014074">
    <property type="component" value="Unassembled WGS sequence"/>
</dbReference>
<feature type="domain" description="Microbial-type PARG catalytic" evidence="1">
    <location>
        <begin position="5"/>
        <end position="92"/>
    </location>
</feature>
<dbReference type="InterPro" id="IPR012664">
    <property type="entry name" value="CHP02452"/>
</dbReference>
<reference evidence="3" key="1">
    <citation type="journal article" date="2013" name="Genome Announc.">
        <title>Draft genome sequence of the ascomycete Phaeoacremonium aleophilum strain UCR-PA7, a causal agent of the esca disease complex in grapevines.</title>
        <authorList>
            <person name="Blanco-Ulate B."/>
            <person name="Rolshausen P."/>
            <person name="Cantu D."/>
        </authorList>
    </citation>
    <scope>NUCLEOTIDE SEQUENCE [LARGE SCALE GENOMIC DNA]</scope>
    <source>
        <strain evidence="3">UCR-PA7</strain>
    </source>
</reference>
<keyword evidence="3" id="KW-1185">Reference proteome</keyword>
<dbReference type="OrthoDB" id="9985428at2759"/>
<evidence type="ECO:0000313" key="3">
    <source>
        <dbReference type="Proteomes" id="UP000014074"/>
    </source>
</evidence>